<dbReference type="InterPro" id="IPR010321">
    <property type="entry name" value="DUF922"/>
</dbReference>
<organism evidence="1 2">
    <name type="scientific">Hymenobacter guriensis</name>
    <dbReference type="NCBI Taxonomy" id="2793065"/>
    <lineage>
        <taxon>Bacteria</taxon>
        <taxon>Pseudomonadati</taxon>
        <taxon>Bacteroidota</taxon>
        <taxon>Cytophagia</taxon>
        <taxon>Cytophagales</taxon>
        <taxon>Hymenobacteraceae</taxon>
        <taxon>Hymenobacter</taxon>
    </lineage>
</organism>
<proteinExistence type="predicted"/>
<dbReference type="RefSeq" id="WP_196955609.1">
    <property type="nucleotide sequence ID" value="NZ_JADWYK010000007.1"/>
</dbReference>
<evidence type="ECO:0000313" key="1">
    <source>
        <dbReference type="EMBL" id="MBG8554596.1"/>
    </source>
</evidence>
<keyword evidence="2" id="KW-1185">Reference proteome</keyword>
<dbReference type="Pfam" id="PF06037">
    <property type="entry name" value="DUF922"/>
    <property type="match status" value="1"/>
</dbReference>
<dbReference type="PROSITE" id="PS51257">
    <property type="entry name" value="PROKAR_LIPOPROTEIN"/>
    <property type="match status" value="1"/>
</dbReference>
<sequence length="295" mass="33489">MMRLRMWIGLGLTLAGCAPQVAVQRPELQPPVYPPPTQTVLVLAASEPVEASARELACIQVRPSLLTFGSDSTALLRLATDQARQLGANLLRLEKPTTPATTGLQARAFRTASLQPYEQEILWHPARRLMPADFKGPSRGGRCEAATNSGIRYRCSSQPWQRTTRLTIETYFDCQHSSFHPSRTPGQTLAHEQLHFDLTELYARHLARRLQAQATTTPDLTRRHRAIFRQLMAEANTRQDQFDREVYANRPRLLTWQRQVAQELRALQPYAGKQLVLQVRDLDEQLSAYVRGSRQ</sequence>
<protein>
    <recommendedName>
        <fullName evidence="3">DUF922 domain-containing protein</fullName>
    </recommendedName>
</protein>
<comment type="caution">
    <text evidence="1">The sequence shown here is derived from an EMBL/GenBank/DDBJ whole genome shotgun (WGS) entry which is preliminary data.</text>
</comment>
<dbReference type="Proteomes" id="UP000601099">
    <property type="component" value="Unassembled WGS sequence"/>
</dbReference>
<accession>A0ABS0L3B0</accession>
<reference evidence="1 2" key="1">
    <citation type="submission" date="2020-11" db="EMBL/GenBank/DDBJ databases">
        <title>Hymenobacter sp.</title>
        <authorList>
            <person name="Kim M.K."/>
        </authorList>
    </citation>
    <scope>NUCLEOTIDE SEQUENCE [LARGE SCALE GENOMIC DNA]</scope>
    <source>
        <strain evidence="1 2">BT594</strain>
    </source>
</reference>
<dbReference type="EMBL" id="JADWYK010000007">
    <property type="protein sequence ID" value="MBG8554596.1"/>
    <property type="molecule type" value="Genomic_DNA"/>
</dbReference>
<name>A0ABS0L3B0_9BACT</name>
<evidence type="ECO:0008006" key="3">
    <source>
        <dbReference type="Google" id="ProtNLM"/>
    </source>
</evidence>
<gene>
    <name evidence="1" type="ORF">I5L79_13645</name>
</gene>
<evidence type="ECO:0000313" key="2">
    <source>
        <dbReference type="Proteomes" id="UP000601099"/>
    </source>
</evidence>